<comment type="caution">
    <text evidence="1">The sequence shown here is derived from an EMBL/GenBank/DDBJ whole genome shotgun (WGS) entry which is preliminary data.</text>
</comment>
<sequence length="413" mass="46453">MVTSGEDFSKRKRKLSHLMGIKPAQNDPTFVKRDGEDLMIMSWLWNLMLPEGVLNDPSQRKLKDVMLESQLLEGSTMGSTKTSEEGIKRDVKRQGSTIKTVKNESTRLSNRLGVILSIYGTHPNGWDAYNIVRWSHLCLWKTIAHMLHVFSTHTRFVVGDGPEFVFGKICGGGSTFLLTISKTVQSHHNKNLPISDILGNNTSLSWDFTFRRNLSGAEFVDLERLLSLISNVHLSPSVPDAKAWVSSSSRAFSTKVPSKVRTFDWGSSETIDHLFLHCPITFSLTGYRFAHFRVGSTRRRVSIPSLMQVQESNLQSGIETPPPINDLDVPIALKKGIRNCTQHPLSHFVSLDKLSPQYKSFFTQVDPIQIPQTHHEALMDKNWKNATNEEMKALIKINLGNSGPSKRKKDCGV</sequence>
<protein>
    <submittedName>
        <fullName evidence="1">Uncharacterized protein</fullName>
    </submittedName>
</protein>
<dbReference type="Proteomes" id="UP000288805">
    <property type="component" value="Unassembled WGS sequence"/>
</dbReference>
<gene>
    <name evidence="1" type="ORF">CK203_095457</name>
</gene>
<dbReference type="EMBL" id="QGNW01001273">
    <property type="protein sequence ID" value="RVW47679.1"/>
    <property type="molecule type" value="Genomic_DNA"/>
</dbReference>
<dbReference type="AlphaFoldDB" id="A0A438EIX6"/>
<proteinExistence type="predicted"/>
<reference evidence="1 2" key="1">
    <citation type="journal article" date="2018" name="PLoS Genet.">
        <title>Population sequencing reveals clonal diversity and ancestral inbreeding in the grapevine cultivar Chardonnay.</title>
        <authorList>
            <person name="Roach M.J."/>
            <person name="Johnson D.L."/>
            <person name="Bohlmann J."/>
            <person name="van Vuuren H.J."/>
            <person name="Jones S.J."/>
            <person name="Pretorius I.S."/>
            <person name="Schmidt S.A."/>
            <person name="Borneman A.R."/>
        </authorList>
    </citation>
    <scope>NUCLEOTIDE SEQUENCE [LARGE SCALE GENOMIC DNA]</scope>
    <source>
        <strain evidence="2">cv. Chardonnay</strain>
        <tissue evidence="1">Leaf</tissue>
    </source>
</reference>
<evidence type="ECO:0000313" key="2">
    <source>
        <dbReference type="Proteomes" id="UP000288805"/>
    </source>
</evidence>
<name>A0A438EIX6_VITVI</name>
<evidence type="ECO:0000313" key="1">
    <source>
        <dbReference type="EMBL" id="RVW47679.1"/>
    </source>
</evidence>
<accession>A0A438EIX6</accession>
<organism evidence="1 2">
    <name type="scientific">Vitis vinifera</name>
    <name type="common">Grape</name>
    <dbReference type="NCBI Taxonomy" id="29760"/>
    <lineage>
        <taxon>Eukaryota</taxon>
        <taxon>Viridiplantae</taxon>
        <taxon>Streptophyta</taxon>
        <taxon>Embryophyta</taxon>
        <taxon>Tracheophyta</taxon>
        <taxon>Spermatophyta</taxon>
        <taxon>Magnoliopsida</taxon>
        <taxon>eudicotyledons</taxon>
        <taxon>Gunneridae</taxon>
        <taxon>Pentapetalae</taxon>
        <taxon>rosids</taxon>
        <taxon>Vitales</taxon>
        <taxon>Vitaceae</taxon>
        <taxon>Viteae</taxon>
        <taxon>Vitis</taxon>
    </lineage>
</organism>